<dbReference type="Proteomes" id="UP000654075">
    <property type="component" value="Unassembled WGS sequence"/>
</dbReference>
<protein>
    <recommendedName>
        <fullName evidence="3">DUF5077 domain-containing protein</fullName>
    </recommendedName>
</protein>
<comment type="caution">
    <text evidence="1">The sequence shown here is derived from an EMBL/GenBank/DDBJ whole genome shotgun (WGS) entry which is preliminary data.</text>
</comment>
<dbReference type="Pfam" id="PF11958">
    <property type="entry name" value="DUF3472"/>
    <property type="match status" value="1"/>
</dbReference>
<dbReference type="InterPro" id="IPR021862">
    <property type="entry name" value="DUF3472"/>
</dbReference>
<sequence>MDPATAPHVTWLPKGRFCAFATQILVPKDGVSEATFYMCGGLFCGYCGIQQHASGRQSVLFSVWNASAGARAEAIEAGPGVTLSCFGGEGMGAKGSMDYLSEDAARWQPDMSYTFLVRAQPEGNEATIFSCYFHRPEKGGW</sequence>
<organism evidence="1 2">
    <name type="scientific">Polarella glacialis</name>
    <name type="common">Dinoflagellate</name>
    <dbReference type="NCBI Taxonomy" id="89957"/>
    <lineage>
        <taxon>Eukaryota</taxon>
        <taxon>Sar</taxon>
        <taxon>Alveolata</taxon>
        <taxon>Dinophyceae</taxon>
        <taxon>Suessiales</taxon>
        <taxon>Suessiaceae</taxon>
        <taxon>Polarella</taxon>
    </lineage>
</organism>
<evidence type="ECO:0000313" key="2">
    <source>
        <dbReference type="Proteomes" id="UP000654075"/>
    </source>
</evidence>
<accession>A0A813D746</accession>
<proteinExistence type="predicted"/>
<evidence type="ECO:0008006" key="3">
    <source>
        <dbReference type="Google" id="ProtNLM"/>
    </source>
</evidence>
<name>A0A813D746_POLGL</name>
<dbReference type="EMBL" id="CAJNNV010000140">
    <property type="protein sequence ID" value="CAE8581593.1"/>
    <property type="molecule type" value="Genomic_DNA"/>
</dbReference>
<dbReference type="AlphaFoldDB" id="A0A813D746"/>
<gene>
    <name evidence="1" type="ORF">PGLA1383_LOCUS614</name>
</gene>
<evidence type="ECO:0000313" key="1">
    <source>
        <dbReference type="EMBL" id="CAE8581593.1"/>
    </source>
</evidence>
<reference evidence="1" key="1">
    <citation type="submission" date="2021-02" db="EMBL/GenBank/DDBJ databases">
        <authorList>
            <person name="Dougan E. K."/>
            <person name="Rhodes N."/>
            <person name="Thang M."/>
            <person name="Chan C."/>
        </authorList>
    </citation>
    <scope>NUCLEOTIDE SEQUENCE</scope>
</reference>
<keyword evidence="2" id="KW-1185">Reference proteome</keyword>